<feature type="compositionally biased region" description="Acidic residues" evidence="4">
    <location>
        <begin position="47"/>
        <end position="75"/>
    </location>
</feature>
<dbReference type="EMBL" id="JAOPGA020001073">
    <property type="protein sequence ID" value="KAL0484816.1"/>
    <property type="molecule type" value="Genomic_DNA"/>
</dbReference>
<dbReference type="InterPro" id="IPR015943">
    <property type="entry name" value="WD40/YVTN_repeat-like_dom_sf"/>
</dbReference>
<evidence type="ECO:0000313" key="6">
    <source>
        <dbReference type="EMBL" id="KAL0484816.1"/>
    </source>
</evidence>
<dbReference type="SMART" id="SM00320">
    <property type="entry name" value="WD40"/>
    <property type="match status" value="5"/>
</dbReference>
<keyword evidence="2" id="KW-0677">Repeat</keyword>
<feature type="compositionally biased region" description="Acidic residues" evidence="4">
    <location>
        <begin position="120"/>
        <end position="146"/>
    </location>
</feature>
<keyword evidence="7" id="KW-1185">Reference proteome</keyword>
<dbReference type="PROSITE" id="PS50082">
    <property type="entry name" value="WD_REPEATS_2"/>
    <property type="match status" value="3"/>
</dbReference>
<dbReference type="InterPro" id="IPR036322">
    <property type="entry name" value="WD40_repeat_dom_sf"/>
</dbReference>
<feature type="region of interest" description="Disordered" evidence="4">
    <location>
        <begin position="235"/>
        <end position="263"/>
    </location>
</feature>
<name>A0AAW2Z6P8_9EUKA</name>
<feature type="repeat" description="WD" evidence="3">
    <location>
        <begin position="366"/>
        <end position="408"/>
    </location>
</feature>
<sequence length="548" mass="62538">MRPSKKSRKIEGKEQSRTVKHLDSDSEDDFELDVNGVKQPEHHEYEDPYYDEEDESEEIIEEVSEGEDDEDDDDVTFASEDLSKLSIQHGSIEKAIEALGGKLKPAGDKPSKKDEKMNDENDGEENDDDDEFIDEDEEGDEEEESEINANIKIWRPDMAIKPSEKLQFSNSAYTMFYTVNVDWPALSFDILRDDLGYQRTMFPHTVYAAFGTQAAKDGQNKLQLLKMSDMYKTQYDSDESDVEDDENDEALDDDPVLESNHQNLPSEVNRMRIMPQSKIAALWMEDGKVLLYDLAPQYRTLNIGLEQNTNKGVIHQISSHKAEGFAMAWSNVKQGRLATGDCSGKIYLHEMSRNGDDYSWSTGEEYSSHKQSVEDLQFSPVEANVFASCSCDRTIRIWDQRSKKSALSITASDDHDVNVISWNPNYTYLLASGDDAGVLRIWDMRNRAEPVGQFTYHKKSITSVEWHPSDPSMLVVSSDDQTTIWDLSVERDEEQEQLERGHALPPQLMFVHLGQQQVKEAHWHPQINNVVMTTALDGFNIFKPSNLD</sequence>
<feature type="repeat" description="WD" evidence="3">
    <location>
        <begin position="454"/>
        <end position="495"/>
    </location>
</feature>
<evidence type="ECO:0000259" key="5">
    <source>
        <dbReference type="Pfam" id="PF12265"/>
    </source>
</evidence>
<dbReference type="GO" id="GO:0005730">
    <property type="term" value="C:nucleolus"/>
    <property type="evidence" value="ECO:0007669"/>
    <property type="project" value="TreeGrafter"/>
</dbReference>
<dbReference type="Gene3D" id="2.130.10.10">
    <property type="entry name" value="YVTN repeat-like/Quinoprotein amine dehydrogenase"/>
    <property type="match status" value="1"/>
</dbReference>
<gene>
    <name evidence="6" type="ORF">AKO1_003603</name>
</gene>
<feature type="repeat" description="WD" evidence="3">
    <location>
        <begin position="410"/>
        <end position="446"/>
    </location>
</feature>
<proteinExistence type="predicted"/>
<protein>
    <submittedName>
        <fullName evidence="6">Ribosome assembly protein rrb1</fullName>
    </submittedName>
</protein>
<feature type="region of interest" description="Disordered" evidence="4">
    <location>
        <begin position="1"/>
        <end position="147"/>
    </location>
</feature>
<dbReference type="InterPro" id="IPR051972">
    <property type="entry name" value="Glutamate-rich_WD_repeat"/>
</dbReference>
<dbReference type="PANTHER" id="PTHR45903">
    <property type="entry name" value="GLUTAMATE-RICH WD REPEAT-CONTAINING PROTEIN 1"/>
    <property type="match status" value="1"/>
</dbReference>
<keyword evidence="1 3" id="KW-0853">WD repeat</keyword>
<evidence type="ECO:0000313" key="7">
    <source>
        <dbReference type="Proteomes" id="UP001431209"/>
    </source>
</evidence>
<evidence type="ECO:0000256" key="3">
    <source>
        <dbReference type="PROSITE-ProRule" id="PRU00221"/>
    </source>
</evidence>
<dbReference type="AlphaFoldDB" id="A0AAW2Z6P8"/>
<evidence type="ECO:0000256" key="2">
    <source>
        <dbReference type="ARBA" id="ARBA00022737"/>
    </source>
</evidence>
<dbReference type="Pfam" id="PF12265">
    <property type="entry name" value="CAF1C_H4-bd"/>
    <property type="match status" value="1"/>
</dbReference>
<dbReference type="InterPro" id="IPR001680">
    <property type="entry name" value="WD40_rpt"/>
</dbReference>
<dbReference type="Proteomes" id="UP001431209">
    <property type="component" value="Unassembled WGS sequence"/>
</dbReference>
<feature type="compositionally biased region" description="Basic and acidic residues" evidence="4">
    <location>
        <begin position="105"/>
        <end position="119"/>
    </location>
</feature>
<feature type="compositionally biased region" description="Acidic residues" evidence="4">
    <location>
        <begin position="236"/>
        <end position="256"/>
    </location>
</feature>
<dbReference type="PANTHER" id="PTHR45903:SF1">
    <property type="entry name" value="GLUTAMATE-RICH WD REPEAT-CONTAINING PROTEIN 1"/>
    <property type="match status" value="1"/>
</dbReference>
<comment type="caution">
    <text evidence="6">The sequence shown here is derived from an EMBL/GenBank/DDBJ whole genome shotgun (WGS) entry which is preliminary data.</text>
</comment>
<dbReference type="Pfam" id="PF00400">
    <property type="entry name" value="WD40"/>
    <property type="match status" value="3"/>
</dbReference>
<dbReference type="InterPro" id="IPR022052">
    <property type="entry name" value="Histone-bd_RBBP4-like_N"/>
</dbReference>
<evidence type="ECO:0000256" key="1">
    <source>
        <dbReference type="ARBA" id="ARBA00022574"/>
    </source>
</evidence>
<organism evidence="6 7">
    <name type="scientific">Acrasis kona</name>
    <dbReference type="NCBI Taxonomy" id="1008807"/>
    <lineage>
        <taxon>Eukaryota</taxon>
        <taxon>Discoba</taxon>
        <taxon>Heterolobosea</taxon>
        <taxon>Tetramitia</taxon>
        <taxon>Eutetramitia</taxon>
        <taxon>Acrasidae</taxon>
        <taxon>Acrasis</taxon>
    </lineage>
</organism>
<reference evidence="6 7" key="1">
    <citation type="submission" date="2024-03" db="EMBL/GenBank/DDBJ databases">
        <title>The Acrasis kona genome and developmental transcriptomes reveal deep origins of eukaryotic multicellular pathways.</title>
        <authorList>
            <person name="Sheikh S."/>
            <person name="Fu C.-J."/>
            <person name="Brown M.W."/>
            <person name="Baldauf S.L."/>
        </authorList>
    </citation>
    <scope>NUCLEOTIDE SEQUENCE [LARGE SCALE GENOMIC DNA]</scope>
    <source>
        <strain evidence="6 7">ATCC MYA-3509</strain>
    </source>
</reference>
<evidence type="ECO:0000256" key="4">
    <source>
        <dbReference type="SAM" id="MobiDB-lite"/>
    </source>
</evidence>
<dbReference type="GO" id="GO:0042254">
    <property type="term" value="P:ribosome biogenesis"/>
    <property type="evidence" value="ECO:0007669"/>
    <property type="project" value="TreeGrafter"/>
</dbReference>
<feature type="domain" description="Histone-binding protein RBBP4-like N-terminal" evidence="5">
    <location>
        <begin position="164"/>
        <end position="229"/>
    </location>
</feature>
<accession>A0AAW2Z6P8</accession>
<dbReference type="SUPFAM" id="SSF50978">
    <property type="entry name" value="WD40 repeat-like"/>
    <property type="match status" value="1"/>
</dbReference>
<feature type="compositionally biased region" description="Basic and acidic residues" evidence="4">
    <location>
        <begin position="9"/>
        <end position="24"/>
    </location>
</feature>
<dbReference type="PROSITE" id="PS50294">
    <property type="entry name" value="WD_REPEATS_REGION"/>
    <property type="match status" value="2"/>
</dbReference>